<dbReference type="CDD" id="cd13925">
    <property type="entry name" value="RPF"/>
    <property type="match status" value="1"/>
</dbReference>
<reference evidence="5" key="1">
    <citation type="submission" date="2020-12" db="EMBL/GenBank/DDBJ databases">
        <title>Genome public.</title>
        <authorList>
            <person name="Sun Q."/>
        </authorList>
    </citation>
    <scope>NUCLEOTIDE SEQUENCE</scope>
    <source>
        <strain evidence="5">CCM 8863</strain>
    </source>
</reference>
<dbReference type="InterPro" id="IPR023346">
    <property type="entry name" value="Lysozyme-like_dom_sf"/>
</dbReference>
<dbReference type="GO" id="GO:0016787">
    <property type="term" value="F:hydrolase activity"/>
    <property type="evidence" value="ECO:0007669"/>
    <property type="project" value="UniProtKB-KW"/>
</dbReference>
<gene>
    <name evidence="5" type="ORF">JDV75_01850</name>
</gene>
<proteinExistence type="inferred from homology"/>
<dbReference type="PROSITE" id="PS51109">
    <property type="entry name" value="G5"/>
    <property type="match status" value="1"/>
</dbReference>
<dbReference type="EMBL" id="JAEIOS010000009">
    <property type="protein sequence ID" value="MBI8988511.1"/>
    <property type="molecule type" value="Genomic_DNA"/>
</dbReference>
<dbReference type="SMART" id="SM01208">
    <property type="entry name" value="G5"/>
    <property type="match status" value="1"/>
</dbReference>
<evidence type="ECO:0000256" key="1">
    <source>
        <dbReference type="ARBA" id="ARBA00010830"/>
    </source>
</evidence>
<dbReference type="Pfam" id="PF03990">
    <property type="entry name" value="DUF348"/>
    <property type="match status" value="3"/>
</dbReference>
<evidence type="ECO:0000259" key="4">
    <source>
        <dbReference type="PROSITE" id="PS51109"/>
    </source>
</evidence>
<dbReference type="Pfam" id="PF06737">
    <property type="entry name" value="Transglycosylas"/>
    <property type="match status" value="1"/>
</dbReference>
<feature type="domain" description="G5" evidence="4">
    <location>
        <begin position="181"/>
        <end position="261"/>
    </location>
</feature>
<dbReference type="Gene3D" id="1.10.530.10">
    <property type="match status" value="1"/>
</dbReference>
<dbReference type="AlphaFoldDB" id="A0A934I1S4"/>
<dbReference type="InterPro" id="IPR007137">
    <property type="entry name" value="DUF348"/>
</dbReference>
<dbReference type="InterPro" id="IPR011098">
    <property type="entry name" value="G5_dom"/>
</dbReference>
<evidence type="ECO:0000256" key="2">
    <source>
        <dbReference type="ARBA" id="ARBA00022729"/>
    </source>
</evidence>
<sequence>MVGGGLAVIAKKDVALDVDGETIRLATLSTTVDDVLDEAGVDLRSTQAVVTPELGAKLDGQDARITVRTLRPVTVTVDGEARTVETTALTVGDFVDELGTVGPDDRLSASPDTALPVSGFTLGITTPKTVDLFDGGTRRTATVPAATVGDFLDAEGVTLGELDTISPSVDAPVTEGMNIVIDRIRTDTVTDTVPFSVPPVYVDDPEAEQGTETVTAEGVEGARRVVRDVRWVNGREVASVTVEDTELTPAVPATIARGTRPAAPAVTNGSIWDAIAQCESTGNWSINTGNGFSGGLQFTPSTWLAFGGGQYAPMAWQATREQQIAVAEKVRAGQGWGAWPACTAKLGIR</sequence>
<evidence type="ECO:0000313" key="5">
    <source>
        <dbReference type="EMBL" id="MBI8988511.1"/>
    </source>
</evidence>
<evidence type="ECO:0000256" key="3">
    <source>
        <dbReference type="ARBA" id="ARBA00022801"/>
    </source>
</evidence>
<dbReference type="Pfam" id="PF07501">
    <property type="entry name" value="G5"/>
    <property type="match status" value="1"/>
</dbReference>
<dbReference type="Proteomes" id="UP000645966">
    <property type="component" value="Unassembled WGS sequence"/>
</dbReference>
<keyword evidence="3" id="KW-0378">Hydrolase</keyword>
<dbReference type="Gene3D" id="2.20.230.10">
    <property type="entry name" value="Resuscitation-promoting factor rpfb"/>
    <property type="match status" value="1"/>
</dbReference>
<organism evidence="5 6">
    <name type="scientific">Corynebacterium meridianum</name>
    <dbReference type="NCBI Taxonomy" id="2765363"/>
    <lineage>
        <taxon>Bacteria</taxon>
        <taxon>Bacillati</taxon>
        <taxon>Actinomycetota</taxon>
        <taxon>Actinomycetes</taxon>
        <taxon>Mycobacteriales</taxon>
        <taxon>Corynebacteriaceae</taxon>
        <taxon>Corynebacterium</taxon>
    </lineage>
</organism>
<name>A0A934I1S4_9CORY</name>
<evidence type="ECO:0000313" key="6">
    <source>
        <dbReference type="Proteomes" id="UP000645966"/>
    </source>
</evidence>
<accession>A0A934I1S4</accession>
<protein>
    <submittedName>
        <fullName evidence="5">Transglycosylase family protein</fullName>
    </submittedName>
</protein>
<dbReference type="InterPro" id="IPR010618">
    <property type="entry name" value="RPF"/>
</dbReference>
<comment type="similarity">
    <text evidence="1">Belongs to the transglycosylase family. Rpf subfamily.</text>
</comment>
<keyword evidence="2" id="KW-0732">Signal</keyword>
<dbReference type="SUPFAM" id="SSF53955">
    <property type="entry name" value="Lysozyme-like"/>
    <property type="match status" value="1"/>
</dbReference>
<keyword evidence="6" id="KW-1185">Reference proteome</keyword>
<comment type="caution">
    <text evidence="5">The sequence shown here is derived from an EMBL/GenBank/DDBJ whole genome shotgun (WGS) entry which is preliminary data.</text>
</comment>